<protein>
    <submittedName>
        <fullName evidence="1">Uncharacterized protein</fullName>
    </submittedName>
</protein>
<dbReference type="AlphaFoldDB" id="A0A5J4P4X9"/>
<evidence type="ECO:0000313" key="1">
    <source>
        <dbReference type="EMBL" id="KAA6304375.1"/>
    </source>
</evidence>
<feature type="non-terminal residue" evidence="1">
    <location>
        <position position="90"/>
    </location>
</feature>
<comment type="caution">
    <text evidence="1">The sequence shown here is derived from an EMBL/GenBank/DDBJ whole genome shotgun (WGS) entry which is preliminary data.</text>
</comment>
<name>A0A5J4P4X9_9ZZZZ</name>
<gene>
    <name evidence="1" type="ORF">EZS27_043978</name>
</gene>
<reference evidence="1" key="1">
    <citation type="submission" date="2019-03" db="EMBL/GenBank/DDBJ databases">
        <title>Single cell metagenomics reveals metabolic interactions within the superorganism composed of flagellate Streblomastix strix and complex community of Bacteroidetes bacteria on its surface.</title>
        <authorList>
            <person name="Treitli S.C."/>
            <person name="Kolisko M."/>
            <person name="Husnik F."/>
            <person name="Keeling P."/>
            <person name="Hampl V."/>
        </authorList>
    </citation>
    <scope>NUCLEOTIDE SEQUENCE</scope>
    <source>
        <strain evidence="1">STM</strain>
    </source>
</reference>
<proteinExistence type="predicted"/>
<accession>A0A5J4P4X9</accession>
<dbReference type="EMBL" id="SNRY01011565">
    <property type="protein sequence ID" value="KAA6304375.1"/>
    <property type="molecule type" value="Genomic_DNA"/>
</dbReference>
<organism evidence="1">
    <name type="scientific">termite gut metagenome</name>
    <dbReference type="NCBI Taxonomy" id="433724"/>
    <lineage>
        <taxon>unclassified sequences</taxon>
        <taxon>metagenomes</taxon>
        <taxon>organismal metagenomes</taxon>
    </lineage>
</organism>
<sequence>METKVQEKSTQLIAVLLNHFGKNMNLARIKLFGMFICALCKVQTVGFGKLATTFKSGAMSESSLRRIQRFMADYKLNTDLIAQLIVRLLP</sequence>